<dbReference type="Pfam" id="PF00440">
    <property type="entry name" value="TetR_N"/>
    <property type="match status" value="1"/>
</dbReference>
<reference evidence="6 7" key="1">
    <citation type="submission" date="2019-11" db="EMBL/GenBank/DDBJ databases">
        <authorList>
            <person name="He Y."/>
        </authorList>
    </citation>
    <scope>NUCLEOTIDE SEQUENCE [LARGE SCALE GENOMIC DNA]</scope>
    <source>
        <strain evidence="6 7">SCSIO 58843</strain>
    </source>
</reference>
<dbReference type="InterPro" id="IPR036271">
    <property type="entry name" value="Tet_transcr_reg_TetR-rel_C_sf"/>
</dbReference>
<dbReference type="PROSITE" id="PS50977">
    <property type="entry name" value="HTH_TETR_2"/>
    <property type="match status" value="1"/>
</dbReference>
<keyword evidence="2 4" id="KW-0238">DNA-binding</keyword>
<evidence type="ECO:0000259" key="5">
    <source>
        <dbReference type="PROSITE" id="PS50977"/>
    </source>
</evidence>
<keyword evidence="7" id="KW-1185">Reference proteome</keyword>
<dbReference type="PROSITE" id="PS01081">
    <property type="entry name" value="HTH_TETR_1"/>
    <property type="match status" value="1"/>
</dbReference>
<sequence length="206" mass="22680">MTERRLTPRGRERRRQIMDFATARFAEKGYDPTSVADIVDGLGVGKGVFYWYFQSKEDLLVEILVEAQDELARVQDRAMGDEADAVRRIELAIRATVDWQSRNRDLATIRRFAAGEDRFADALRRNHERAVAGWVALVKAGIADGRIRPDPPTMLANAIVGVITNFDRVLIKHGSDPQAVADVAVRFCLGGLVAEGAASVGSARAS</sequence>
<dbReference type="GO" id="GO:0003700">
    <property type="term" value="F:DNA-binding transcription factor activity"/>
    <property type="evidence" value="ECO:0007669"/>
    <property type="project" value="TreeGrafter"/>
</dbReference>
<dbReference type="EMBL" id="CP045851">
    <property type="protein sequence ID" value="QGG95572.1"/>
    <property type="molecule type" value="Genomic_DNA"/>
</dbReference>
<dbReference type="SUPFAM" id="SSF46689">
    <property type="entry name" value="Homeodomain-like"/>
    <property type="match status" value="1"/>
</dbReference>
<feature type="DNA-binding region" description="H-T-H motif" evidence="4">
    <location>
        <begin position="34"/>
        <end position="53"/>
    </location>
</feature>
<proteinExistence type="predicted"/>
<protein>
    <submittedName>
        <fullName evidence="6">TetR family transcriptional regulator</fullName>
    </submittedName>
</protein>
<evidence type="ECO:0000256" key="4">
    <source>
        <dbReference type="PROSITE-ProRule" id="PRU00335"/>
    </source>
</evidence>
<evidence type="ECO:0000313" key="7">
    <source>
        <dbReference type="Proteomes" id="UP000334019"/>
    </source>
</evidence>
<dbReference type="InterPro" id="IPR041490">
    <property type="entry name" value="KstR2_TetR_C"/>
</dbReference>
<evidence type="ECO:0000256" key="1">
    <source>
        <dbReference type="ARBA" id="ARBA00023015"/>
    </source>
</evidence>
<dbReference type="Pfam" id="PF17932">
    <property type="entry name" value="TetR_C_24"/>
    <property type="match status" value="1"/>
</dbReference>
<gene>
    <name evidence="6" type="ORF">GH723_10965</name>
</gene>
<dbReference type="PANTHER" id="PTHR30055:SF234">
    <property type="entry name" value="HTH-TYPE TRANSCRIPTIONAL REGULATOR BETI"/>
    <property type="match status" value="1"/>
</dbReference>
<dbReference type="Gene3D" id="1.10.357.10">
    <property type="entry name" value="Tetracycline Repressor, domain 2"/>
    <property type="match status" value="1"/>
</dbReference>
<name>A0A5Q2RKW9_9ACTN</name>
<dbReference type="RefSeq" id="WP_153759679.1">
    <property type="nucleotide sequence ID" value="NZ_CP045851.1"/>
</dbReference>
<feature type="domain" description="HTH tetR-type" evidence="5">
    <location>
        <begin position="11"/>
        <end position="71"/>
    </location>
</feature>
<accession>A0A5Q2RKW9</accession>
<dbReference type="SUPFAM" id="SSF48498">
    <property type="entry name" value="Tetracyclin repressor-like, C-terminal domain"/>
    <property type="match status" value="1"/>
</dbReference>
<keyword evidence="1" id="KW-0805">Transcription regulation</keyword>
<dbReference type="AlphaFoldDB" id="A0A5Q2RKW9"/>
<organism evidence="6 7">
    <name type="scientific">Actinomarinicola tropica</name>
    <dbReference type="NCBI Taxonomy" id="2789776"/>
    <lineage>
        <taxon>Bacteria</taxon>
        <taxon>Bacillati</taxon>
        <taxon>Actinomycetota</taxon>
        <taxon>Acidimicrobiia</taxon>
        <taxon>Acidimicrobiales</taxon>
        <taxon>Iamiaceae</taxon>
        <taxon>Actinomarinicola</taxon>
    </lineage>
</organism>
<evidence type="ECO:0000256" key="2">
    <source>
        <dbReference type="ARBA" id="ARBA00023125"/>
    </source>
</evidence>
<dbReference type="Gene3D" id="1.10.10.60">
    <property type="entry name" value="Homeodomain-like"/>
    <property type="match status" value="1"/>
</dbReference>
<dbReference type="KEGG" id="atq:GH723_10965"/>
<dbReference type="InterPro" id="IPR009057">
    <property type="entry name" value="Homeodomain-like_sf"/>
</dbReference>
<dbReference type="InterPro" id="IPR050109">
    <property type="entry name" value="HTH-type_TetR-like_transc_reg"/>
</dbReference>
<dbReference type="PRINTS" id="PR00455">
    <property type="entry name" value="HTHTETR"/>
</dbReference>
<dbReference type="InterPro" id="IPR001647">
    <property type="entry name" value="HTH_TetR"/>
</dbReference>
<dbReference type="Proteomes" id="UP000334019">
    <property type="component" value="Chromosome"/>
</dbReference>
<dbReference type="InterPro" id="IPR023772">
    <property type="entry name" value="DNA-bd_HTH_TetR-type_CS"/>
</dbReference>
<keyword evidence="3" id="KW-0804">Transcription</keyword>
<dbReference type="PANTHER" id="PTHR30055">
    <property type="entry name" value="HTH-TYPE TRANSCRIPTIONAL REGULATOR RUTR"/>
    <property type="match status" value="1"/>
</dbReference>
<evidence type="ECO:0000313" key="6">
    <source>
        <dbReference type="EMBL" id="QGG95572.1"/>
    </source>
</evidence>
<dbReference type="GO" id="GO:0000976">
    <property type="term" value="F:transcription cis-regulatory region binding"/>
    <property type="evidence" value="ECO:0007669"/>
    <property type="project" value="TreeGrafter"/>
</dbReference>
<evidence type="ECO:0000256" key="3">
    <source>
        <dbReference type="ARBA" id="ARBA00023163"/>
    </source>
</evidence>